<evidence type="ECO:0000256" key="3">
    <source>
        <dbReference type="ARBA" id="ARBA00023015"/>
    </source>
</evidence>
<evidence type="ECO:0000313" key="8">
    <source>
        <dbReference type="Proteomes" id="UP000054270"/>
    </source>
</evidence>
<dbReference type="EMBL" id="KN817523">
    <property type="protein sequence ID" value="KJA27771.1"/>
    <property type="molecule type" value="Genomic_DNA"/>
</dbReference>
<evidence type="ECO:0000256" key="6">
    <source>
        <dbReference type="SAM" id="MobiDB-lite"/>
    </source>
</evidence>
<sequence length="244" mass="25246">MSLQDHIATLEALQTQLGVVRQVPPTLLQKGSDGAERGAVRAIGEAVLSEPVQAALARARESLETDGPGAQRVNRKRRRAGTPEEYVDARAAAPARRPEDAVPLAELGAWGTAWNAAHATAALRIRGRVVRIALADVLTAYLGIGVAADGAVVVETVRVFGAREAGLGESAFGVFRAVSQQLGRGLAGGAGLAAVAGHVVAYGDLFEGPCTVCGRVVAAEGHVPCVVRRWDGAGWRAEHAGCGR</sequence>
<dbReference type="Pfam" id="PF11571">
    <property type="entry name" value="Med27"/>
    <property type="match status" value="1"/>
</dbReference>
<name>A0A0D2PGZ8_HYPSF</name>
<comment type="similarity">
    <text evidence="2">Belongs to the Mediator complex subunit 27 family.</text>
</comment>
<evidence type="ECO:0000313" key="7">
    <source>
        <dbReference type="EMBL" id="KJA27771.1"/>
    </source>
</evidence>
<dbReference type="OrthoDB" id="10261040at2759"/>
<dbReference type="Proteomes" id="UP000054270">
    <property type="component" value="Unassembled WGS sequence"/>
</dbReference>
<feature type="region of interest" description="Disordered" evidence="6">
    <location>
        <begin position="61"/>
        <end position="93"/>
    </location>
</feature>
<dbReference type="GO" id="GO:0016592">
    <property type="term" value="C:mediator complex"/>
    <property type="evidence" value="ECO:0007669"/>
    <property type="project" value="InterPro"/>
</dbReference>
<keyword evidence="5" id="KW-0539">Nucleus</keyword>
<dbReference type="AlphaFoldDB" id="A0A0D2PGZ8"/>
<dbReference type="OMA" id="GRWECRH"/>
<gene>
    <name evidence="7" type="ORF">HYPSUDRAFT_197931</name>
</gene>
<reference evidence="8" key="1">
    <citation type="submission" date="2014-04" db="EMBL/GenBank/DDBJ databases">
        <title>Evolutionary Origins and Diversification of the Mycorrhizal Mutualists.</title>
        <authorList>
            <consortium name="DOE Joint Genome Institute"/>
            <consortium name="Mycorrhizal Genomics Consortium"/>
            <person name="Kohler A."/>
            <person name="Kuo A."/>
            <person name="Nagy L.G."/>
            <person name="Floudas D."/>
            <person name="Copeland A."/>
            <person name="Barry K.W."/>
            <person name="Cichocki N."/>
            <person name="Veneault-Fourrey C."/>
            <person name="LaButti K."/>
            <person name="Lindquist E.A."/>
            <person name="Lipzen A."/>
            <person name="Lundell T."/>
            <person name="Morin E."/>
            <person name="Murat C."/>
            <person name="Riley R."/>
            <person name="Ohm R."/>
            <person name="Sun H."/>
            <person name="Tunlid A."/>
            <person name="Henrissat B."/>
            <person name="Grigoriev I.V."/>
            <person name="Hibbett D.S."/>
            <person name="Martin F."/>
        </authorList>
    </citation>
    <scope>NUCLEOTIDE SEQUENCE [LARGE SCALE GENOMIC DNA]</scope>
    <source>
        <strain evidence="8">FD-334 SS-4</strain>
    </source>
</reference>
<keyword evidence="3" id="KW-0805">Transcription regulation</keyword>
<accession>A0A0D2PGZ8</accession>
<dbReference type="STRING" id="945553.A0A0D2PGZ8"/>
<comment type="subcellular location">
    <subcellularLocation>
        <location evidence="1">Nucleus</location>
    </subcellularLocation>
</comment>
<keyword evidence="4" id="KW-0804">Transcription</keyword>
<proteinExistence type="inferred from homology"/>
<protein>
    <submittedName>
        <fullName evidence="7">Uncharacterized protein</fullName>
    </submittedName>
</protein>
<organism evidence="7 8">
    <name type="scientific">Hypholoma sublateritium (strain FD-334 SS-4)</name>
    <dbReference type="NCBI Taxonomy" id="945553"/>
    <lineage>
        <taxon>Eukaryota</taxon>
        <taxon>Fungi</taxon>
        <taxon>Dikarya</taxon>
        <taxon>Basidiomycota</taxon>
        <taxon>Agaricomycotina</taxon>
        <taxon>Agaricomycetes</taxon>
        <taxon>Agaricomycetidae</taxon>
        <taxon>Agaricales</taxon>
        <taxon>Agaricineae</taxon>
        <taxon>Strophariaceae</taxon>
        <taxon>Hypholoma</taxon>
    </lineage>
</organism>
<evidence type="ECO:0000256" key="5">
    <source>
        <dbReference type="ARBA" id="ARBA00023242"/>
    </source>
</evidence>
<evidence type="ECO:0000256" key="4">
    <source>
        <dbReference type="ARBA" id="ARBA00023163"/>
    </source>
</evidence>
<dbReference type="InterPro" id="IPR021627">
    <property type="entry name" value="Mediator_Med27"/>
</dbReference>
<keyword evidence="8" id="KW-1185">Reference proteome</keyword>
<evidence type="ECO:0000256" key="1">
    <source>
        <dbReference type="ARBA" id="ARBA00004123"/>
    </source>
</evidence>
<evidence type="ECO:0000256" key="2">
    <source>
        <dbReference type="ARBA" id="ARBA00008048"/>
    </source>
</evidence>